<protein>
    <submittedName>
        <fullName evidence="1">Uncharacterized protein</fullName>
    </submittedName>
</protein>
<reference evidence="2" key="1">
    <citation type="submission" date="2015-06" db="EMBL/GenBank/DDBJ databases">
        <authorList>
            <person name="Bertelli C."/>
        </authorList>
    </citation>
    <scope>NUCLEOTIDE SEQUENCE [LARGE SCALE GENOMIC DNA]</scope>
    <source>
        <strain evidence="2">CRIB-30</strain>
    </source>
</reference>
<proteinExistence type="predicted"/>
<accession>A0A0H5E417</accession>
<sequence>MLKNIRKLLVLSLVFNLTYCYSHVELSKAHEIVDREHKNYVILSDAAKYTDYAVLKFQKSKKISGSSCIVREGVIDVNLIKKSIR</sequence>
<keyword evidence="2" id="KW-1185">Reference proteome</keyword>
<organism evidence="1 2">
    <name type="scientific">Estrella lausannensis</name>
    <dbReference type="NCBI Taxonomy" id="483423"/>
    <lineage>
        <taxon>Bacteria</taxon>
        <taxon>Pseudomonadati</taxon>
        <taxon>Chlamydiota</taxon>
        <taxon>Chlamydiia</taxon>
        <taxon>Parachlamydiales</taxon>
        <taxon>Candidatus Criblamydiaceae</taxon>
        <taxon>Estrella</taxon>
    </lineage>
</organism>
<dbReference type="Proteomes" id="UP000220251">
    <property type="component" value="Unassembled WGS sequence"/>
</dbReference>
<evidence type="ECO:0000313" key="2">
    <source>
        <dbReference type="Proteomes" id="UP000220251"/>
    </source>
</evidence>
<gene>
    <name evidence="1" type="ORF">ELAC_0610</name>
</gene>
<evidence type="ECO:0000313" key="1">
    <source>
        <dbReference type="EMBL" id="CRX37965.1"/>
    </source>
</evidence>
<dbReference type="EMBL" id="CWGJ01000011">
    <property type="protein sequence ID" value="CRX37965.1"/>
    <property type="molecule type" value="Genomic_DNA"/>
</dbReference>
<dbReference type="AlphaFoldDB" id="A0A0H5E417"/>
<name>A0A0H5E417_9BACT</name>